<dbReference type="GO" id="GO:0043953">
    <property type="term" value="P:protein transport by the Tat complex"/>
    <property type="evidence" value="ECO:0007669"/>
    <property type="project" value="UniProtKB-UniRule"/>
</dbReference>
<evidence type="ECO:0000256" key="2">
    <source>
        <dbReference type="ARBA" id="ARBA00022448"/>
    </source>
</evidence>
<dbReference type="InterPro" id="IPR003369">
    <property type="entry name" value="TatA/B/E"/>
</dbReference>
<keyword evidence="6 9" id="KW-1133">Transmembrane helix</keyword>
<protein>
    <recommendedName>
        <fullName evidence="9">Sec-independent protein translocase protein TatB</fullName>
    </recommendedName>
</protein>
<dbReference type="GO" id="GO:0008320">
    <property type="term" value="F:protein transmembrane transporter activity"/>
    <property type="evidence" value="ECO:0007669"/>
    <property type="project" value="UniProtKB-UniRule"/>
</dbReference>
<dbReference type="OrthoDB" id="7206969at2"/>
<keyword evidence="4 9" id="KW-0812">Transmembrane</keyword>
<dbReference type="PRINTS" id="PR01506">
    <property type="entry name" value="TATBPROTEIN"/>
</dbReference>
<dbReference type="HAMAP" id="MF_00237">
    <property type="entry name" value="TatB"/>
    <property type="match status" value="1"/>
</dbReference>
<comment type="subcellular location">
    <subcellularLocation>
        <location evidence="9">Cell membrane</location>
        <topology evidence="9">Single-pass membrane protein</topology>
    </subcellularLocation>
    <subcellularLocation>
        <location evidence="1">Membrane</location>
        <topology evidence="1">Single-pass membrane protein</topology>
    </subcellularLocation>
</comment>
<dbReference type="AlphaFoldDB" id="A0A2Z3HPI2"/>
<evidence type="ECO:0000256" key="7">
    <source>
        <dbReference type="ARBA" id="ARBA00023010"/>
    </source>
</evidence>
<evidence type="ECO:0000256" key="9">
    <source>
        <dbReference type="HAMAP-Rule" id="MF_00237"/>
    </source>
</evidence>
<proteinExistence type="inferred from homology"/>
<comment type="similarity">
    <text evidence="9">Belongs to the TatB family.</text>
</comment>
<keyword evidence="3 9" id="KW-1003">Cell membrane</keyword>
<evidence type="ECO:0000256" key="8">
    <source>
        <dbReference type="ARBA" id="ARBA00023136"/>
    </source>
</evidence>
<gene>
    <name evidence="9 12" type="primary">tatB</name>
    <name evidence="12" type="ORF">HYN04_07820</name>
</gene>
<name>A0A2Z3HPI2_9CAUL</name>
<evidence type="ECO:0000256" key="4">
    <source>
        <dbReference type="ARBA" id="ARBA00022692"/>
    </source>
</evidence>
<keyword evidence="2 9" id="KW-0813">Transport</keyword>
<evidence type="ECO:0000256" key="11">
    <source>
        <dbReference type="SAM" id="Phobius"/>
    </source>
</evidence>
<dbReference type="Gene3D" id="1.20.5.3310">
    <property type="match status" value="1"/>
</dbReference>
<dbReference type="RefSeq" id="WP_110450244.1">
    <property type="nucleotide sequence ID" value="NZ_CP029479.1"/>
</dbReference>
<keyword evidence="13" id="KW-1185">Reference proteome</keyword>
<evidence type="ECO:0000256" key="5">
    <source>
        <dbReference type="ARBA" id="ARBA00022927"/>
    </source>
</evidence>
<evidence type="ECO:0000256" key="6">
    <source>
        <dbReference type="ARBA" id="ARBA00022989"/>
    </source>
</evidence>
<evidence type="ECO:0000256" key="3">
    <source>
        <dbReference type="ARBA" id="ARBA00022475"/>
    </source>
</evidence>
<sequence>MLPEVGGLEYIIIAAVALIVVGPKDLPVMLRKLGQWVGRLRAMAAEFRASFDDMARQSELDELRREVEAMRQAQGNLITSETAEVNQIFNEIGDSLKASDIQFHPPLGGALPAQEPVPGPEASVPVPAPKRRRKAPEAPAPAPASGEGAESPKPRRRRKSAEAPE</sequence>
<dbReference type="InterPro" id="IPR018448">
    <property type="entry name" value="TatB"/>
</dbReference>
<evidence type="ECO:0000256" key="10">
    <source>
        <dbReference type="SAM" id="MobiDB-lite"/>
    </source>
</evidence>
<dbReference type="EMBL" id="CP029479">
    <property type="protein sequence ID" value="AWM77677.1"/>
    <property type="molecule type" value="Genomic_DNA"/>
</dbReference>
<dbReference type="GO" id="GO:0033281">
    <property type="term" value="C:TAT protein transport complex"/>
    <property type="evidence" value="ECO:0007669"/>
    <property type="project" value="UniProtKB-UniRule"/>
</dbReference>
<feature type="transmembrane region" description="Helical" evidence="11">
    <location>
        <begin position="6"/>
        <end position="23"/>
    </location>
</feature>
<dbReference type="Proteomes" id="UP000247763">
    <property type="component" value="Chromosome"/>
</dbReference>
<accession>A0A2Z3HPI2</accession>
<reference evidence="13" key="1">
    <citation type="submission" date="2018-05" db="EMBL/GenBank/DDBJ databases">
        <title>Genome sequencing of Phenylobacterium sp. HYN0004.</title>
        <authorList>
            <person name="Yi H."/>
            <person name="Baek C."/>
        </authorList>
    </citation>
    <scope>NUCLEOTIDE SEQUENCE [LARGE SCALE GENOMIC DNA]</scope>
    <source>
        <strain evidence="13">HYN0004</strain>
    </source>
</reference>
<dbReference type="NCBIfam" id="TIGR01410">
    <property type="entry name" value="tatB"/>
    <property type="match status" value="1"/>
</dbReference>
<comment type="subunit">
    <text evidence="9">The Tat system comprises two distinct complexes: a TatABC complex, containing multiple copies of TatA, TatB and TatC subunits, and a separate TatA complex, containing only TatA subunits. Substrates initially bind to the TatABC complex, which probably triggers association of the separate TatA complex to form the active translocon.</text>
</comment>
<keyword evidence="5 9" id="KW-0653">Protein transport</keyword>
<evidence type="ECO:0000256" key="1">
    <source>
        <dbReference type="ARBA" id="ARBA00004167"/>
    </source>
</evidence>
<keyword evidence="7 9" id="KW-0811">Translocation</keyword>
<evidence type="ECO:0000313" key="13">
    <source>
        <dbReference type="Proteomes" id="UP000247763"/>
    </source>
</evidence>
<comment type="function">
    <text evidence="9">Part of the twin-arginine translocation (Tat) system that transports large folded proteins containing a characteristic twin-arginine motif in their signal peptide across membranes. Together with TatC, TatB is part of a receptor directly interacting with Tat signal peptides. TatB may form an oligomeric binding site that transiently accommodates folded Tat precursor proteins before their translocation.</text>
</comment>
<keyword evidence="8 9" id="KW-0472">Membrane</keyword>
<dbReference type="KEGG" id="phb:HYN04_07820"/>
<feature type="region of interest" description="Disordered" evidence="10">
    <location>
        <begin position="100"/>
        <end position="165"/>
    </location>
</feature>
<organism evidence="12 13">
    <name type="scientific">Phenylobacterium parvum</name>
    <dbReference type="NCBI Taxonomy" id="2201350"/>
    <lineage>
        <taxon>Bacteria</taxon>
        <taxon>Pseudomonadati</taxon>
        <taxon>Pseudomonadota</taxon>
        <taxon>Alphaproteobacteria</taxon>
        <taxon>Caulobacterales</taxon>
        <taxon>Caulobacteraceae</taxon>
        <taxon>Phenylobacterium</taxon>
    </lineage>
</organism>
<evidence type="ECO:0000313" key="12">
    <source>
        <dbReference type="EMBL" id="AWM77677.1"/>
    </source>
</evidence>
<dbReference type="Pfam" id="PF02416">
    <property type="entry name" value="TatA_B_E"/>
    <property type="match status" value="1"/>
</dbReference>